<reference evidence="2" key="1">
    <citation type="submission" date="2016-11" db="UniProtKB">
        <authorList>
            <consortium name="WormBaseParasite"/>
        </authorList>
    </citation>
    <scope>IDENTIFICATION</scope>
    <source>
        <strain evidence="2">KR3021</strain>
    </source>
</reference>
<dbReference type="Proteomes" id="UP000095286">
    <property type="component" value="Unplaced"/>
</dbReference>
<evidence type="ECO:0000313" key="1">
    <source>
        <dbReference type="Proteomes" id="UP000095286"/>
    </source>
</evidence>
<accession>A0AC35UDL9</accession>
<dbReference type="WBParaSite" id="RSKR_0001033750.1">
    <property type="protein sequence ID" value="RSKR_0001033750.1"/>
    <property type="gene ID" value="RSKR_0001033750"/>
</dbReference>
<protein>
    <submittedName>
        <fullName evidence="2">G_PROTEIN_RECEP_F1_2 domain-containing protein</fullName>
    </submittedName>
</protein>
<proteinExistence type="predicted"/>
<sequence>MIVDPQVEEEFVHSLFFDIAWALRDLSYITWISLLQFMTINRFLTFYSPSMARKNTKLQVISFCIISWIIGISFELLKRFGFNIMKDYGEEDILTRNERSHPNEVGLFLQSIFSVIYIANPTFLFILYILAFIKVRNMSTTVNKNDVTSLKTKRIAKHGQPDSEKAI</sequence>
<evidence type="ECO:0000313" key="2">
    <source>
        <dbReference type="WBParaSite" id="RSKR_0001033750.1"/>
    </source>
</evidence>
<name>A0AC35UDL9_9BILA</name>
<organism evidence="1 2">
    <name type="scientific">Rhabditophanes sp. KR3021</name>
    <dbReference type="NCBI Taxonomy" id="114890"/>
    <lineage>
        <taxon>Eukaryota</taxon>
        <taxon>Metazoa</taxon>
        <taxon>Ecdysozoa</taxon>
        <taxon>Nematoda</taxon>
        <taxon>Chromadorea</taxon>
        <taxon>Rhabditida</taxon>
        <taxon>Tylenchina</taxon>
        <taxon>Panagrolaimomorpha</taxon>
        <taxon>Strongyloidoidea</taxon>
        <taxon>Alloionematidae</taxon>
        <taxon>Rhabditophanes</taxon>
    </lineage>
</organism>